<reference evidence="1" key="1">
    <citation type="submission" date="2021-03" db="EMBL/GenBank/DDBJ databases">
        <authorList>
            <consortium name="Genoscope - CEA"/>
            <person name="William W."/>
        </authorList>
    </citation>
    <scope>NUCLEOTIDE SEQUENCE</scope>
    <source>
        <strain evidence="1">Doubled-haploid Pahang</strain>
    </source>
</reference>
<dbReference type="InParanoid" id="A0A804KCD8"/>
<dbReference type="EMBL" id="HG996472">
    <property type="protein sequence ID" value="CAG1833160.1"/>
    <property type="molecule type" value="Genomic_DNA"/>
</dbReference>
<sequence>MVGRTRKRLLSNHLLLPPTMRDFASCFSENAVKISDASCSGSSSGGLALDGTSVVSAVTCVYGVRLSTLKELLIRVAWSKSHVGPALSIGIDDSPSLHCWKPDAMSCQLLRKKKGARSYVSGKSAVVVHWDLSSARYGSGPEPIDNFYVVIMVNAEFGLLLGDMSKEHIRRFGGTIPTAEFSMISRKEQVLGHSRHSTTSRFRDAGRDHEITVRCKGDGCDAKDSELSVCIDRKRVVQVRKLRWNFRGNQTVFVEGSPVDVMWDVHDWWFGNPSGCAMFMFRTRSSPESRLWSSSSSEEEMSGFSLVIQAFRSP</sequence>
<reference evidence="2" key="2">
    <citation type="submission" date="2021-05" db="UniProtKB">
        <authorList>
            <consortium name="EnsemblPlants"/>
        </authorList>
    </citation>
    <scope>IDENTIFICATION</scope>
    <source>
        <strain evidence="2">subsp. malaccensis</strain>
    </source>
</reference>
<organism evidence="2 3">
    <name type="scientific">Musa acuminata subsp. malaccensis</name>
    <name type="common">Wild banana</name>
    <name type="synonym">Musa malaccensis</name>
    <dbReference type="NCBI Taxonomy" id="214687"/>
    <lineage>
        <taxon>Eukaryota</taxon>
        <taxon>Viridiplantae</taxon>
        <taxon>Streptophyta</taxon>
        <taxon>Embryophyta</taxon>
        <taxon>Tracheophyta</taxon>
        <taxon>Spermatophyta</taxon>
        <taxon>Magnoliopsida</taxon>
        <taxon>Liliopsida</taxon>
        <taxon>Zingiberales</taxon>
        <taxon>Musaceae</taxon>
        <taxon>Musa</taxon>
    </lineage>
</organism>
<proteinExistence type="predicted"/>
<name>A0A804KCD8_MUSAM</name>
<evidence type="ECO:0000313" key="3">
    <source>
        <dbReference type="Proteomes" id="UP000012960"/>
    </source>
</evidence>
<dbReference type="AlphaFoldDB" id="A0A804KCD8"/>
<dbReference type="PANTHER" id="PTHR31972">
    <property type="entry name" value="EXPRESSED PROTEIN"/>
    <property type="match status" value="1"/>
</dbReference>
<dbReference type="PANTHER" id="PTHR31972:SF48">
    <property type="entry name" value="OS04G0407500 PROTEIN"/>
    <property type="match status" value="1"/>
</dbReference>
<dbReference type="KEGG" id="mus:103996465"/>
<dbReference type="InterPro" id="IPR008586">
    <property type="entry name" value="DUF868_pln"/>
</dbReference>
<dbReference type="Proteomes" id="UP000012960">
    <property type="component" value="Unplaced"/>
</dbReference>
<evidence type="ECO:0000313" key="2">
    <source>
        <dbReference type="EnsemblPlants" id="Ma08_p30000.1"/>
    </source>
</evidence>
<evidence type="ECO:0000313" key="1">
    <source>
        <dbReference type="EMBL" id="CAG1833160.1"/>
    </source>
</evidence>
<protein>
    <submittedName>
        <fullName evidence="1">(wild Malaysian banana) hypothetical protein</fullName>
    </submittedName>
</protein>
<keyword evidence="3" id="KW-1185">Reference proteome</keyword>
<dbReference type="EnsemblPlants" id="Ma08_t30000.1">
    <property type="protein sequence ID" value="Ma08_p30000.1"/>
    <property type="gene ID" value="Ma08_g30000"/>
</dbReference>
<gene>
    <name evidence="1" type="ORF">GSMUA_90800.1</name>
</gene>
<dbReference type="OrthoDB" id="678233at2759"/>
<dbReference type="OMA" id="MFRTRSS"/>
<dbReference type="Gramene" id="Ma08_t30000.1">
    <property type="protein sequence ID" value="Ma08_p30000.1"/>
    <property type="gene ID" value="Ma08_g30000"/>
</dbReference>
<accession>A0A804KCD8</accession>
<dbReference type="Pfam" id="PF05910">
    <property type="entry name" value="DUF868"/>
    <property type="match status" value="1"/>
</dbReference>